<keyword evidence="1" id="KW-0812">Transmembrane</keyword>
<dbReference type="Pfam" id="PF04114">
    <property type="entry name" value="Gaa1"/>
    <property type="match status" value="1"/>
</dbReference>
<protein>
    <submittedName>
        <fullName evidence="2">GPI transamidase component GAA1</fullName>
    </submittedName>
</protein>
<keyword evidence="1" id="KW-1133">Transmembrane helix</keyword>
<feature type="transmembrane region" description="Helical" evidence="1">
    <location>
        <begin position="353"/>
        <end position="376"/>
    </location>
</feature>
<name>A0ABX6EUJ8_KLUMA</name>
<proteinExistence type="predicted"/>
<gene>
    <name evidence="2" type="primary">GAA1</name>
    <name evidence="2" type="ORF">FIM1_2594</name>
</gene>
<evidence type="ECO:0000313" key="3">
    <source>
        <dbReference type="Proteomes" id="UP000422736"/>
    </source>
</evidence>
<reference evidence="2 3" key="1">
    <citation type="submission" date="2016-03" db="EMBL/GenBank/DDBJ databases">
        <title>How can Kluyveromyces marxianus grow so fast - potential evolutionary course in Saccharomyces Complex revealed by comparative genomics.</title>
        <authorList>
            <person name="Mo W."/>
            <person name="Lu W."/>
            <person name="Yang X."/>
            <person name="Qi J."/>
            <person name="Lv H."/>
        </authorList>
    </citation>
    <scope>NUCLEOTIDE SEQUENCE [LARGE SCALE GENOMIC DNA]</scope>
    <source>
        <strain evidence="2 3">FIM1</strain>
    </source>
</reference>
<feature type="transmembrane region" description="Helical" evidence="1">
    <location>
        <begin position="503"/>
        <end position="522"/>
    </location>
</feature>
<dbReference type="Proteomes" id="UP000422736">
    <property type="component" value="Chromosome 4"/>
</dbReference>
<feature type="transmembrane region" description="Helical" evidence="1">
    <location>
        <begin position="20"/>
        <end position="43"/>
    </location>
</feature>
<dbReference type="PANTHER" id="PTHR13304">
    <property type="entry name" value="GLYCOSYLPHOSPHATIDYLINOSITOL ANCHOR ATTACHMENT 1 PROTEIN"/>
    <property type="match status" value="1"/>
</dbReference>
<sequence length="580" mass="65232">MALVEKLQRRIISIGLIPKLISKLTQLSLLCCVFGVGWLLILLPSDGQFRRTYISENALLPSQAYSYFRESEWNILRGYRAQLDIFQHVSQIPDINAEVAKWLQDFGVKTSVYKDENYGETLYGIFHAPRGDGTEAMVIAAPWYNEDGKFNTGGTALAISLTRFFSRWPVWSKNIIIVLSKDPKASLRSWVTAYHTSLDLTGGSIESAIVLDYPGTNDRFDYVQIHYDGLNGETPNLDLVNTAVHITEHEGMKVSIHGIPFAELDDNDYNSRLKTMLLGIKDSVLAGIKKCHGNEAFSGWRIQAITLKAVGTNGPHDITTFGRIPEALTRSVNNLLEKFHQSFFFYLLLAPRYFVSIGTYLGTAVVVSVSFVLACLDQVLNNKFSGLPLLSVYNIWSALAFGIALMASFITSQFFFYLPQAELLLLVNVGLAALPLALRNRIKIQEPFSYRFKAFAYMYMAIVLTSLLVLNYSLAMVMGVLAFPMTRTTTILKSDIRLSLRNFVLVLISNPFIATWAVVNLVEPSLSGTKVFYALIDAWQQLGCWTWYILCVGWYPSWLLVTYANIEANELPIENEVKKD</sequence>
<evidence type="ECO:0000256" key="1">
    <source>
        <dbReference type="SAM" id="Phobius"/>
    </source>
</evidence>
<accession>A0ABX6EUJ8</accession>
<dbReference type="PIRSF" id="PIRSF036762">
    <property type="entry name" value="GAA1"/>
    <property type="match status" value="1"/>
</dbReference>
<dbReference type="EMBL" id="CP015057">
    <property type="protein sequence ID" value="QGN15896.1"/>
    <property type="molecule type" value="Genomic_DNA"/>
</dbReference>
<feature type="transmembrane region" description="Helical" evidence="1">
    <location>
        <begin position="459"/>
        <end position="483"/>
    </location>
</feature>
<keyword evidence="1" id="KW-0472">Membrane</keyword>
<feature type="transmembrane region" description="Helical" evidence="1">
    <location>
        <begin position="416"/>
        <end position="438"/>
    </location>
</feature>
<dbReference type="InterPro" id="IPR007246">
    <property type="entry name" value="Gaa1"/>
</dbReference>
<keyword evidence="3" id="KW-1185">Reference proteome</keyword>
<organism evidence="2 3">
    <name type="scientific">Kluyveromyces marxianus</name>
    <name type="common">Yeast</name>
    <name type="synonym">Candida kefyr</name>
    <dbReference type="NCBI Taxonomy" id="4911"/>
    <lineage>
        <taxon>Eukaryota</taxon>
        <taxon>Fungi</taxon>
        <taxon>Dikarya</taxon>
        <taxon>Ascomycota</taxon>
        <taxon>Saccharomycotina</taxon>
        <taxon>Saccharomycetes</taxon>
        <taxon>Saccharomycetales</taxon>
        <taxon>Saccharomycetaceae</taxon>
        <taxon>Kluyveromyces</taxon>
    </lineage>
</organism>
<evidence type="ECO:0000313" key="2">
    <source>
        <dbReference type="EMBL" id="QGN15896.1"/>
    </source>
</evidence>
<dbReference type="PANTHER" id="PTHR13304:SF0">
    <property type="entry name" value="GLYCOSYLPHOSPHATIDYLINOSITOL ANCHOR ATTACHMENT 1 PROTEIN"/>
    <property type="match status" value="1"/>
</dbReference>
<feature type="transmembrane region" description="Helical" evidence="1">
    <location>
        <begin position="388"/>
        <end position="410"/>
    </location>
</feature>